<evidence type="ECO:0000259" key="5">
    <source>
        <dbReference type="PROSITE" id="PS50949"/>
    </source>
</evidence>
<evidence type="ECO:0000313" key="7">
    <source>
        <dbReference type="Proteomes" id="UP001595840"/>
    </source>
</evidence>
<evidence type="ECO:0000256" key="1">
    <source>
        <dbReference type="ARBA" id="ARBA00023015"/>
    </source>
</evidence>
<dbReference type="Gene3D" id="3.40.1410.10">
    <property type="entry name" value="Chorismate lyase-like"/>
    <property type="match status" value="1"/>
</dbReference>
<dbReference type="Pfam" id="PF07702">
    <property type="entry name" value="UTRA"/>
    <property type="match status" value="1"/>
</dbReference>
<accession>A0ABV8V3X2</accession>
<dbReference type="EMBL" id="JBHSCX010000004">
    <property type="protein sequence ID" value="MFC4361848.1"/>
    <property type="molecule type" value="Genomic_DNA"/>
</dbReference>
<dbReference type="NCBIfam" id="TIGR02018">
    <property type="entry name" value="his_ut_repres"/>
    <property type="match status" value="1"/>
</dbReference>
<dbReference type="Proteomes" id="UP001595840">
    <property type="component" value="Unassembled WGS sequence"/>
</dbReference>
<dbReference type="CDD" id="cd07377">
    <property type="entry name" value="WHTH_GntR"/>
    <property type="match status" value="1"/>
</dbReference>
<dbReference type="Gene3D" id="1.10.10.10">
    <property type="entry name" value="Winged helix-like DNA-binding domain superfamily/Winged helix DNA-binding domain"/>
    <property type="match status" value="1"/>
</dbReference>
<evidence type="ECO:0000256" key="2">
    <source>
        <dbReference type="ARBA" id="ARBA00023125"/>
    </source>
</evidence>
<dbReference type="Pfam" id="PF00392">
    <property type="entry name" value="GntR"/>
    <property type="match status" value="1"/>
</dbReference>
<gene>
    <name evidence="6" type="primary">hutC</name>
    <name evidence="6" type="ORF">ACFOX3_06010</name>
</gene>
<dbReference type="InterPro" id="IPR011663">
    <property type="entry name" value="UTRA"/>
</dbReference>
<keyword evidence="7" id="KW-1185">Reference proteome</keyword>
<dbReference type="PRINTS" id="PR00035">
    <property type="entry name" value="HTHGNTR"/>
</dbReference>
<dbReference type="InterPro" id="IPR010248">
    <property type="entry name" value="His_ut_repres"/>
</dbReference>
<dbReference type="PANTHER" id="PTHR44846:SF16">
    <property type="entry name" value="TRANSCRIPTIONAL REGULATOR PHNF-RELATED"/>
    <property type="match status" value="1"/>
</dbReference>
<dbReference type="RefSeq" id="WP_290263910.1">
    <property type="nucleotide sequence ID" value="NZ_JAUFQG010000006.1"/>
</dbReference>
<dbReference type="SMART" id="SM00345">
    <property type="entry name" value="HTH_GNTR"/>
    <property type="match status" value="1"/>
</dbReference>
<dbReference type="PANTHER" id="PTHR44846">
    <property type="entry name" value="MANNOSYL-D-GLYCERATE TRANSPORT/METABOLISM SYSTEM REPRESSOR MNGR-RELATED"/>
    <property type="match status" value="1"/>
</dbReference>
<dbReference type="SMART" id="SM00866">
    <property type="entry name" value="UTRA"/>
    <property type="match status" value="1"/>
</dbReference>
<evidence type="ECO:0000313" key="6">
    <source>
        <dbReference type="EMBL" id="MFC4361848.1"/>
    </source>
</evidence>
<organism evidence="6 7">
    <name type="scientific">Simiduia curdlanivorans</name>
    <dbReference type="NCBI Taxonomy" id="1492769"/>
    <lineage>
        <taxon>Bacteria</taxon>
        <taxon>Pseudomonadati</taxon>
        <taxon>Pseudomonadota</taxon>
        <taxon>Gammaproteobacteria</taxon>
        <taxon>Cellvibrionales</taxon>
        <taxon>Cellvibrionaceae</taxon>
        <taxon>Simiduia</taxon>
    </lineage>
</organism>
<dbReference type="InterPro" id="IPR036390">
    <property type="entry name" value="WH_DNA-bd_sf"/>
</dbReference>
<dbReference type="PROSITE" id="PS50949">
    <property type="entry name" value="HTH_GNTR"/>
    <property type="match status" value="1"/>
</dbReference>
<name>A0ABV8V3X2_9GAMM</name>
<reference evidence="7" key="1">
    <citation type="journal article" date="2019" name="Int. J. Syst. Evol. Microbiol.">
        <title>The Global Catalogue of Microorganisms (GCM) 10K type strain sequencing project: providing services to taxonomists for standard genome sequencing and annotation.</title>
        <authorList>
            <consortium name="The Broad Institute Genomics Platform"/>
            <consortium name="The Broad Institute Genome Sequencing Center for Infectious Disease"/>
            <person name="Wu L."/>
            <person name="Ma J."/>
        </authorList>
    </citation>
    <scope>NUCLEOTIDE SEQUENCE [LARGE SCALE GENOMIC DNA]</scope>
    <source>
        <strain evidence="7">CECT 8570</strain>
    </source>
</reference>
<keyword evidence="3" id="KW-0804">Transcription</keyword>
<dbReference type="InterPro" id="IPR028978">
    <property type="entry name" value="Chorismate_lyase_/UTRA_dom_sf"/>
</dbReference>
<evidence type="ECO:0000256" key="4">
    <source>
        <dbReference type="NCBIfam" id="TIGR02018"/>
    </source>
</evidence>
<sequence length="235" mass="26431">MNQPRYLTIKQALLRRIDAGELCAGDRVASENELAGEFSVSRMTARRALDELSEDGVLVRSQGLGTFVADERPNSNLVEIRNIADEIHQRGHVYRAQVLALNAVFANQKQARQLGVVVDTQVYFSRLLHFENDLPLQLEERWVNPSFAAGYLDQPFGVDDLTPSRFLNKMAPLTEADHLIEAVPASDFLREILHLAETEPCLKVSRRTFSSAGVVSYTHLYHPGSRFRLGGHINY</sequence>
<dbReference type="SUPFAM" id="SSF46785">
    <property type="entry name" value="Winged helix' DNA-binding domain"/>
    <property type="match status" value="1"/>
</dbReference>
<dbReference type="InterPro" id="IPR000524">
    <property type="entry name" value="Tscrpt_reg_HTH_GntR"/>
</dbReference>
<comment type="caution">
    <text evidence="6">The sequence shown here is derived from an EMBL/GenBank/DDBJ whole genome shotgun (WGS) entry which is preliminary data.</text>
</comment>
<dbReference type="InterPro" id="IPR036388">
    <property type="entry name" value="WH-like_DNA-bd_sf"/>
</dbReference>
<evidence type="ECO:0000256" key="3">
    <source>
        <dbReference type="ARBA" id="ARBA00023163"/>
    </source>
</evidence>
<keyword evidence="1" id="KW-0805">Transcription regulation</keyword>
<dbReference type="InterPro" id="IPR050679">
    <property type="entry name" value="Bact_HTH_transcr_reg"/>
</dbReference>
<proteinExistence type="predicted"/>
<dbReference type="SUPFAM" id="SSF64288">
    <property type="entry name" value="Chorismate lyase-like"/>
    <property type="match status" value="1"/>
</dbReference>
<keyword evidence="2" id="KW-0238">DNA-binding</keyword>
<protein>
    <recommendedName>
        <fullName evidence="4">Histidine utilization repressor</fullName>
    </recommendedName>
</protein>
<feature type="domain" description="HTH gntR-type" evidence="5">
    <location>
        <begin position="3"/>
        <end position="71"/>
    </location>
</feature>